<keyword evidence="2" id="KW-0808">Transferase</keyword>
<feature type="domain" description="Serine-threonine/tyrosine-protein kinase catalytic" evidence="1">
    <location>
        <begin position="30"/>
        <end position="80"/>
    </location>
</feature>
<proteinExistence type="predicted"/>
<dbReference type="InterPro" id="IPR001245">
    <property type="entry name" value="Ser-Thr/Tyr_kinase_cat_dom"/>
</dbReference>
<name>A0A482VXL4_ASBVE</name>
<dbReference type="Pfam" id="PF07714">
    <property type="entry name" value="PK_Tyr_Ser-Thr"/>
    <property type="match status" value="1"/>
</dbReference>
<organism evidence="2 3">
    <name type="scientific">Asbolus verrucosus</name>
    <name type="common">Desert ironclad beetle</name>
    <dbReference type="NCBI Taxonomy" id="1661398"/>
    <lineage>
        <taxon>Eukaryota</taxon>
        <taxon>Metazoa</taxon>
        <taxon>Ecdysozoa</taxon>
        <taxon>Arthropoda</taxon>
        <taxon>Hexapoda</taxon>
        <taxon>Insecta</taxon>
        <taxon>Pterygota</taxon>
        <taxon>Neoptera</taxon>
        <taxon>Endopterygota</taxon>
        <taxon>Coleoptera</taxon>
        <taxon>Polyphaga</taxon>
        <taxon>Cucujiformia</taxon>
        <taxon>Tenebrionidae</taxon>
        <taxon>Pimeliinae</taxon>
        <taxon>Asbolus</taxon>
    </lineage>
</organism>
<dbReference type="Proteomes" id="UP000292052">
    <property type="component" value="Unassembled WGS sequence"/>
</dbReference>
<dbReference type="AlphaFoldDB" id="A0A482VXL4"/>
<dbReference type="GO" id="GO:0004672">
    <property type="term" value="F:protein kinase activity"/>
    <property type="evidence" value="ECO:0007669"/>
    <property type="project" value="InterPro"/>
</dbReference>
<evidence type="ECO:0000259" key="1">
    <source>
        <dbReference type="Pfam" id="PF07714"/>
    </source>
</evidence>
<sequence length="89" mass="10154">MPYSDDLIAASEVENDLSASSSFRSQSQNWIMNSQELLNCEDSYSFPCPPLCPQAVYIRIIIPCWHADPHGRLRFAELVSETQDLLTQY</sequence>
<accession>A0A482VXL4</accession>
<feature type="non-terminal residue" evidence="2">
    <location>
        <position position="89"/>
    </location>
</feature>
<comment type="caution">
    <text evidence="2">The sequence shown here is derived from an EMBL/GenBank/DDBJ whole genome shotgun (WGS) entry which is preliminary data.</text>
</comment>
<evidence type="ECO:0000313" key="2">
    <source>
        <dbReference type="EMBL" id="RZC37632.1"/>
    </source>
</evidence>
<dbReference type="OrthoDB" id="1915767at2759"/>
<reference evidence="2 3" key="1">
    <citation type="submission" date="2017-03" db="EMBL/GenBank/DDBJ databases">
        <title>Genome of the blue death feigning beetle - Asbolus verrucosus.</title>
        <authorList>
            <person name="Rider S.D."/>
        </authorList>
    </citation>
    <scope>NUCLEOTIDE SEQUENCE [LARGE SCALE GENOMIC DNA]</scope>
    <source>
        <strain evidence="2">Butters</strain>
        <tissue evidence="2">Head and leg muscle</tissue>
    </source>
</reference>
<gene>
    <name evidence="2" type="ORF">BDFB_002470</name>
</gene>
<dbReference type="EMBL" id="QDEB01050849">
    <property type="protein sequence ID" value="RZC37632.1"/>
    <property type="molecule type" value="Genomic_DNA"/>
</dbReference>
<keyword evidence="2" id="KW-0418">Kinase</keyword>
<evidence type="ECO:0000313" key="3">
    <source>
        <dbReference type="Proteomes" id="UP000292052"/>
    </source>
</evidence>
<protein>
    <submittedName>
        <fullName evidence="2">Pkinase Tyr domain containing protein</fullName>
    </submittedName>
</protein>
<keyword evidence="3" id="KW-1185">Reference proteome</keyword>